<evidence type="ECO:0000256" key="1">
    <source>
        <dbReference type="ARBA" id="ARBA00022729"/>
    </source>
</evidence>
<name>A0ABS5KCK8_9BACT</name>
<sequence length="432" mass="49100">MKKVLTIITVYLIFLSQVQSAKAVNDGNEGIQFTHATWKEVIAKAKSENKIIFADCYTTWCGPCKMLSKQVFPQKEVGDYFNANFINVKIDCEKGEGVDLKNKFGVSAFPTMLFIDPSNEKVLHRVVGFRPAEELIKEAKGAPAEAKRAEALAAAYQKNKKDLKTTEDYLSYLVKVSDPKAEEVALHYLKMIPKTDWHKKEYFWLMSRYVKDPFSKEAAYFYKNKEKFIEGNGFQGEYFESGMYYSYAGKLAEVDSKGEFDQKKFDKLITLMESNGYDGIEGIKDYTNRALLINVKDYSTYMDVVEEKFNKGLATNSKYYSESGFNLLNRLKDCQDKTCLERAAKLVDDVVATQMAAEELDMFSLSIAYRDSYDFIKKAGITGERLTVAKAMSDLFDNIVPKHRALLDKTYKEAQKAKDGGRSIPAMKMGGF</sequence>
<evidence type="ECO:0000313" key="6">
    <source>
        <dbReference type="Proteomes" id="UP000721861"/>
    </source>
</evidence>
<gene>
    <name evidence="5" type="ORF">KEM09_15320</name>
</gene>
<accession>A0ABS5KCK8</accession>
<dbReference type="InterPro" id="IPR013766">
    <property type="entry name" value="Thioredoxin_domain"/>
</dbReference>
<keyword evidence="6" id="KW-1185">Reference proteome</keyword>
<dbReference type="PANTHER" id="PTHR15337:SF11">
    <property type="entry name" value="THIOREDOXIN DOMAIN-CONTAINING PROTEIN"/>
    <property type="match status" value="1"/>
</dbReference>
<dbReference type="PROSITE" id="PS51352">
    <property type="entry name" value="THIOREDOXIN_2"/>
    <property type="match status" value="1"/>
</dbReference>
<dbReference type="PANTHER" id="PTHR15337">
    <property type="entry name" value="ANTERIOR GRADIENT PROTEIN-RELATED"/>
    <property type="match status" value="1"/>
</dbReference>
<dbReference type="SUPFAM" id="SSF52833">
    <property type="entry name" value="Thioredoxin-like"/>
    <property type="match status" value="1"/>
</dbReference>
<dbReference type="PROSITE" id="PS00194">
    <property type="entry name" value="THIOREDOXIN_1"/>
    <property type="match status" value="1"/>
</dbReference>
<dbReference type="Proteomes" id="UP000721861">
    <property type="component" value="Unassembled WGS sequence"/>
</dbReference>
<dbReference type="InterPro" id="IPR036249">
    <property type="entry name" value="Thioredoxin-like_sf"/>
</dbReference>
<reference evidence="5 6" key="1">
    <citation type="journal article" date="2014" name="Int. J. Syst. Evol. Microbiol.">
        <title>Carboxylicivirga gen. nov. in the family Marinilabiliaceae with two novel species, Carboxylicivirga mesophila sp. nov. and Carboxylicivirga taeanensis sp. nov., and reclassification of Cytophaga fermentans as Saccharicrinis fermentans gen. nov., comb. nov.</title>
        <authorList>
            <person name="Yang S.H."/>
            <person name="Seo H.S."/>
            <person name="Woo J.H."/>
            <person name="Oh H.M."/>
            <person name="Jang H."/>
            <person name="Lee J.H."/>
            <person name="Kim S.J."/>
            <person name="Kwon K.K."/>
        </authorList>
    </citation>
    <scope>NUCLEOTIDE SEQUENCE [LARGE SCALE GENOMIC DNA]</scope>
    <source>
        <strain evidence="5 6">JCM 18290</strain>
    </source>
</reference>
<dbReference type="Pfam" id="PF13098">
    <property type="entry name" value="Thioredoxin_2"/>
    <property type="match status" value="1"/>
</dbReference>
<organism evidence="5 6">
    <name type="scientific">Carboxylicivirga mesophila</name>
    <dbReference type="NCBI Taxonomy" id="1166478"/>
    <lineage>
        <taxon>Bacteria</taxon>
        <taxon>Pseudomonadati</taxon>
        <taxon>Bacteroidota</taxon>
        <taxon>Bacteroidia</taxon>
        <taxon>Marinilabiliales</taxon>
        <taxon>Marinilabiliaceae</taxon>
        <taxon>Carboxylicivirga</taxon>
    </lineage>
</organism>
<dbReference type="InterPro" id="IPR051099">
    <property type="entry name" value="AGR/TXD"/>
</dbReference>
<feature type="signal peptide" evidence="3">
    <location>
        <begin position="1"/>
        <end position="23"/>
    </location>
</feature>
<keyword evidence="2" id="KW-0676">Redox-active center</keyword>
<proteinExistence type="predicted"/>
<evidence type="ECO:0000256" key="3">
    <source>
        <dbReference type="SAM" id="SignalP"/>
    </source>
</evidence>
<dbReference type="EMBL" id="JAGUCN010000018">
    <property type="protein sequence ID" value="MBS2212789.1"/>
    <property type="molecule type" value="Genomic_DNA"/>
</dbReference>
<dbReference type="InterPro" id="IPR012336">
    <property type="entry name" value="Thioredoxin-like_fold"/>
</dbReference>
<keyword evidence="1 3" id="KW-0732">Signal</keyword>
<comment type="caution">
    <text evidence="5">The sequence shown here is derived from an EMBL/GenBank/DDBJ whole genome shotgun (WGS) entry which is preliminary data.</text>
</comment>
<evidence type="ECO:0000259" key="4">
    <source>
        <dbReference type="PROSITE" id="PS51352"/>
    </source>
</evidence>
<dbReference type="RefSeq" id="WP_212229603.1">
    <property type="nucleotide sequence ID" value="NZ_JAGUCN010000018.1"/>
</dbReference>
<dbReference type="Gene3D" id="3.40.30.10">
    <property type="entry name" value="Glutaredoxin"/>
    <property type="match status" value="1"/>
</dbReference>
<protein>
    <submittedName>
        <fullName evidence="5">Thioredoxin fold domain-containing protein</fullName>
    </submittedName>
</protein>
<feature type="domain" description="Thioredoxin" evidence="4">
    <location>
        <begin position="10"/>
        <end position="144"/>
    </location>
</feature>
<evidence type="ECO:0000313" key="5">
    <source>
        <dbReference type="EMBL" id="MBS2212789.1"/>
    </source>
</evidence>
<evidence type="ECO:0000256" key="2">
    <source>
        <dbReference type="ARBA" id="ARBA00023284"/>
    </source>
</evidence>
<feature type="chain" id="PRO_5045678422" evidence="3">
    <location>
        <begin position="24"/>
        <end position="432"/>
    </location>
</feature>
<dbReference type="InterPro" id="IPR017937">
    <property type="entry name" value="Thioredoxin_CS"/>
</dbReference>